<dbReference type="NCBIfam" id="TIGR01414">
    <property type="entry name" value="autotrans_barl"/>
    <property type="match status" value="1"/>
</dbReference>
<dbReference type="SUPFAM" id="SSF103515">
    <property type="entry name" value="Autotransporter"/>
    <property type="match status" value="1"/>
</dbReference>
<dbReference type="EMBL" id="JTJR01000052">
    <property type="protein sequence ID" value="OBX02142.1"/>
    <property type="molecule type" value="Genomic_DNA"/>
</dbReference>
<dbReference type="PROSITE" id="PS51208">
    <property type="entry name" value="AUTOTRANSPORTER"/>
    <property type="match status" value="1"/>
</dbReference>
<gene>
    <name evidence="2" type="ORF">QV06_11240</name>
</gene>
<feature type="domain" description="Autotransporter" evidence="1">
    <location>
        <begin position="244"/>
        <end position="435"/>
    </location>
</feature>
<sequence length="435" mass="45881">ADNPFAGQVNVDGGKLQMTEGGKLGQADVKVGKAGTFAVDKPGTEVGTLDLSAGGTLSLVATPEGYSKLQVNGEDKEDENGNKIPAVNLNNAHLFTDIKNSKEEELANLQFENILATPNGSIEGNFASYDDNSELFNFIPKVVDGKAVSLTPVSAKGSLIEIATEYGLSRGLDAARALDANFGRAPTNELSRLFYTIPDKQDAATALLESLPTLAGASSQVVADTSKQLANLAENSKGCRAGGAATEDNQLWVKATNSWGNQAQHQGATGYQSESHGFGAGVEKCQGQTRLGVMVGYVYNHVHSQESVSDQTLRADTIQAGIYGNTPISAIADLDFRAGIGYSDVSTERNIKFAKRTAQGSYGNKIGYAGVGMGFNAFSTEQVEVKPFIRLDYQVVRNNHYTERGAGGLNLNVDAGTNQSLVSQVGVNVKAKIAD</sequence>
<evidence type="ECO:0000259" key="1">
    <source>
        <dbReference type="PROSITE" id="PS51208"/>
    </source>
</evidence>
<dbReference type="InterPro" id="IPR036709">
    <property type="entry name" value="Autotransporte_beta_dom_sf"/>
</dbReference>
<dbReference type="InterPro" id="IPR005546">
    <property type="entry name" value="Autotransporte_beta"/>
</dbReference>
<accession>A0A1A7PKD9</accession>
<dbReference type="STRING" id="505345.QV06_11240"/>
<name>A0A1A7PKD9_9PAST</name>
<feature type="non-terminal residue" evidence="2">
    <location>
        <position position="1"/>
    </location>
</feature>
<dbReference type="GO" id="GO:0019867">
    <property type="term" value="C:outer membrane"/>
    <property type="evidence" value="ECO:0007669"/>
    <property type="project" value="InterPro"/>
</dbReference>
<evidence type="ECO:0000313" key="3">
    <source>
        <dbReference type="Proteomes" id="UP000092626"/>
    </source>
</evidence>
<proteinExistence type="predicted"/>
<comment type="caution">
    <text evidence="2">The sequence shown here is derived from an EMBL/GenBank/DDBJ whole genome shotgun (WGS) entry which is preliminary data.</text>
</comment>
<dbReference type="AlphaFoldDB" id="A0A1A7PKD9"/>
<organism evidence="2 3">
    <name type="scientific">Gallibacterium genomosp. 3</name>
    <dbReference type="NCBI Taxonomy" id="505345"/>
    <lineage>
        <taxon>Bacteria</taxon>
        <taxon>Pseudomonadati</taxon>
        <taxon>Pseudomonadota</taxon>
        <taxon>Gammaproteobacteria</taxon>
        <taxon>Pasteurellales</taxon>
        <taxon>Pasteurellaceae</taxon>
        <taxon>Gallibacterium</taxon>
    </lineage>
</organism>
<evidence type="ECO:0000313" key="2">
    <source>
        <dbReference type="EMBL" id="OBX02142.1"/>
    </source>
</evidence>
<dbReference type="RefSeq" id="WP_156542075.1">
    <property type="nucleotide sequence ID" value="NZ_JTJR01000052.1"/>
</dbReference>
<feature type="non-terminal residue" evidence="2">
    <location>
        <position position="435"/>
    </location>
</feature>
<dbReference type="InterPro" id="IPR006315">
    <property type="entry name" value="OM_autotransptr_brl_dom"/>
</dbReference>
<dbReference type="SMART" id="SM00869">
    <property type="entry name" value="Autotransporter"/>
    <property type="match status" value="1"/>
</dbReference>
<reference evidence="2 3" key="1">
    <citation type="submission" date="2014-11" db="EMBL/GenBank/DDBJ databases">
        <title>Pan-genome of Gallibacterium spp.</title>
        <authorList>
            <person name="Kudirkiene E."/>
            <person name="Bojesen A.M."/>
        </authorList>
    </citation>
    <scope>NUCLEOTIDE SEQUENCE [LARGE SCALE GENOMIC DNA]</scope>
    <source>
        <strain evidence="2 3">59/S3/89</strain>
    </source>
</reference>
<protein>
    <recommendedName>
        <fullName evidence="1">Autotransporter domain-containing protein</fullName>
    </recommendedName>
</protein>
<dbReference type="Pfam" id="PF03797">
    <property type="entry name" value="Autotransporter"/>
    <property type="match status" value="1"/>
</dbReference>
<dbReference type="Gene3D" id="2.40.128.130">
    <property type="entry name" value="Autotransporter beta-domain"/>
    <property type="match status" value="1"/>
</dbReference>
<dbReference type="Proteomes" id="UP000092626">
    <property type="component" value="Unassembled WGS sequence"/>
</dbReference>